<evidence type="ECO:0000256" key="10">
    <source>
        <dbReference type="ARBA" id="ARBA00023136"/>
    </source>
</evidence>
<reference evidence="21" key="1">
    <citation type="submission" date="2019-06" db="EMBL/GenBank/DDBJ databases">
        <authorList>
            <consortium name="Wellcome Sanger Institute Data Sharing"/>
        </authorList>
    </citation>
    <scope>NUCLEOTIDE SEQUENCE [LARGE SCALE GENOMIC DNA]</scope>
</reference>
<evidence type="ECO:0000256" key="3">
    <source>
        <dbReference type="ARBA" id="ARBA00022475"/>
    </source>
</evidence>
<keyword evidence="22" id="KW-1185">Reference proteome</keyword>
<dbReference type="FunFam" id="1.20.1070.10:FF:000040">
    <property type="entry name" value="Coagulation factor 2 (thrombin) receptor"/>
    <property type="match status" value="1"/>
</dbReference>
<evidence type="ECO:0000313" key="22">
    <source>
        <dbReference type="Proteomes" id="UP000472267"/>
    </source>
</evidence>
<keyword evidence="9" id="KW-0094">Blood coagulation</keyword>
<proteinExistence type="inferred from homology"/>
<keyword evidence="5" id="KW-0356">Hemostasis</keyword>
<evidence type="ECO:0000256" key="18">
    <source>
        <dbReference type="SAM" id="MobiDB-lite"/>
    </source>
</evidence>
<dbReference type="PANTHER" id="PTHR24232:SF20">
    <property type="entry name" value="PROTEINASE-ACTIVATED RECEPTOR 1"/>
    <property type="match status" value="1"/>
</dbReference>
<dbReference type="Pfam" id="PF00001">
    <property type="entry name" value="7tm_1"/>
    <property type="match status" value="1"/>
</dbReference>
<evidence type="ECO:0000256" key="2">
    <source>
        <dbReference type="ARBA" id="ARBA00019705"/>
    </source>
</evidence>
<evidence type="ECO:0000256" key="11">
    <source>
        <dbReference type="ARBA" id="ARBA00023157"/>
    </source>
</evidence>
<dbReference type="Proteomes" id="UP000472267">
    <property type="component" value="Chromosome 12"/>
</dbReference>
<evidence type="ECO:0000256" key="12">
    <source>
        <dbReference type="ARBA" id="ARBA00023170"/>
    </source>
</evidence>
<evidence type="ECO:0000256" key="19">
    <source>
        <dbReference type="SAM" id="Phobius"/>
    </source>
</evidence>
<keyword evidence="12 17" id="KW-0675">Receptor</keyword>
<keyword evidence="7 19" id="KW-1133">Transmembrane helix</keyword>
<dbReference type="PROSITE" id="PS00237">
    <property type="entry name" value="G_PROTEIN_RECEP_F1_1"/>
    <property type="match status" value="1"/>
</dbReference>
<evidence type="ECO:0000259" key="20">
    <source>
        <dbReference type="PROSITE" id="PS50262"/>
    </source>
</evidence>
<dbReference type="InterPro" id="IPR003912">
    <property type="entry name" value="Protea_act_rcpt"/>
</dbReference>
<dbReference type="Gene3D" id="1.20.1070.10">
    <property type="entry name" value="Rhodopsin 7-helix transmembrane proteins"/>
    <property type="match status" value="1"/>
</dbReference>
<dbReference type="GO" id="GO:0007200">
    <property type="term" value="P:phospholipase C-activating G protein-coupled receptor signaling pathway"/>
    <property type="evidence" value="ECO:0007669"/>
    <property type="project" value="TreeGrafter"/>
</dbReference>
<feature type="transmembrane region" description="Helical" evidence="19">
    <location>
        <begin position="306"/>
        <end position="331"/>
    </location>
</feature>
<feature type="transmembrane region" description="Helical" evidence="19">
    <location>
        <begin position="133"/>
        <end position="151"/>
    </location>
</feature>
<evidence type="ECO:0000256" key="4">
    <source>
        <dbReference type="ARBA" id="ARBA00022692"/>
    </source>
</evidence>
<dbReference type="SUPFAM" id="SSF81321">
    <property type="entry name" value="Family A G protein-coupled receptor-like"/>
    <property type="match status" value="1"/>
</dbReference>
<dbReference type="InterPro" id="IPR000276">
    <property type="entry name" value="GPCR_Rhodpsn"/>
</dbReference>
<comment type="subcellular location">
    <subcellularLocation>
        <location evidence="1">Cell membrane</location>
        <topology evidence="1">Multi-pass membrane protein</topology>
    </subcellularLocation>
</comment>
<dbReference type="OMA" id="QCQKQVA"/>
<dbReference type="FunCoup" id="A0A672FV14">
    <property type="interactions" value="833"/>
</dbReference>
<dbReference type="InParanoid" id="A0A672FV14"/>
<evidence type="ECO:0000256" key="9">
    <source>
        <dbReference type="ARBA" id="ARBA00023084"/>
    </source>
</evidence>
<dbReference type="InterPro" id="IPR000935">
    <property type="entry name" value="Thrmbn_rcpt"/>
</dbReference>
<dbReference type="PROSITE" id="PS50262">
    <property type="entry name" value="G_PROTEIN_RECEP_F1_2"/>
    <property type="match status" value="1"/>
</dbReference>
<evidence type="ECO:0000256" key="16">
    <source>
        <dbReference type="PIRSR" id="PIRSR603912-52"/>
    </source>
</evidence>
<protein>
    <recommendedName>
        <fullName evidence="2">Proteinase-activated receptor 1</fullName>
    </recommendedName>
    <alternativeName>
        <fullName evidence="15">Thrombin receptor</fullName>
    </alternativeName>
</protein>
<feature type="transmembrane region" description="Helical" evidence="19">
    <location>
        <begin position="171"/>
        <end position="190"/>
    </location>
</feature>
<name>A0A672FV14_SALFA</name>
<dbReference type="GO" id="GO:0030194">
    <property type="term" value="P:positive regulation of blood coagulation"/>
    <property type="evidence" value="ECO:0007669"/>
    <property type="project" value="TreeGrafter"/>
</dbReference>
<evidence type="ECO:0000256" key="13">
    <source>
        <dbReference type="ARBA" id="ARBA00023180"/>
    </source>
</evidence>
<feature type="compositionally biased region" description="Basic residues" evidence="18">
    <location>
        <begin position="67"/>
        <end position="78"/>
    </location>
</feature>
<dbReference type="AlphaFoldDB" id="A0A672FV14"/>
<keyword evidence="3" id="KW-1003">Cell membrane</keyword>
<organism evidence="21 22">
    <name type="scientific">Salarias fasciatus</name>
    <name type="common">Jewelled blenny</name>
    <name type="synonym">Blennius fasciatus</name>
    <dbReference type="NCBI Taxonomy" id="181472"/>
    <lineage>
        <taxon>Eukaryota</taxon>
        <taxon>Metazoa</taxon>
        <taxon>Chordata</taxon>
        <taxon>Craniata</taxon>
        <taxon>Vertebrata</taxon>
        <taxon>Euteleostomi</taxon>
        <taxon>Actinopterygii</taxon>
        <taxon>Neopterygii</taxon>
        <taxon>Teleostei</taxon>
        <taxon>Neoteleostei</taxon>
        <taxon>Acanthomorphata</taxon>
        <taxon>Ovalentaria</taxon>
        <taxon>Blenniimorphae</taxon>
        <taxon>Blenniiformes</taxon>
        <taxon>Blennioidei</taxon>
        <taxon>Blenniidae</taxon>
        <taxon>Salariinae</taxon>
        <taxon>Salarias</taxon>
    </lineage>
</organism>
<comment type="similarity">
    <text evidence="17">Belongs to the G-protein coupled receptor 1 family.</text>
</comment>
<feature type="transmembrane region" description="Helical" evidence="19">
    <location>
        <begin position="260"/>
        <end position="285"/>
    </location>
</feature>
<evidence type="ECO:0000256" key="17">
    <source>
        <dbReference type="RuleBase" id="RU000688"/>
    </source>
</evidence>
<evidence type="ECO:0000256" key="5">
    <source>
        <dbReference type="ARBA" id="ARBA00022696"/>
    </source>
</evidence>
<dbReference type="Ensembl" id="ENSSFAT00005009082.1">
    <property type="protein sequence ID" value="ENSSFAP00005008660.1"/>
    <property type="gene ID" value="ENSSFAG00005005034.1"/>
</dbReference>
<dbReference type="InterPro" id="IPR017452">
    <property type="entry name" value="GPCR_Rhodpsn_7TM"/>
</dbReference>
<keyword evidence="6" id="KW-0732">Signal</keyword>
<evidence type="ECO:0000256" key="14">
    <source>
        <dbReference type="ARBA" id="ARBA00023224"/>
    </source>
</evidence>
<keyword evidence="13" id="KW-0325">Glycoprotein</keyword>
<evidence type="ECO:0000256" key="7">
    <source>
        <dbReference type="ARBA" id="ARBA00022989"/>
    </source>
</evidence>
<sequence length="430" mass="47793">MMKRLFKCESICFCLAPGSGPVSRTFSARFVMVSEEPVDYLDLSALDMLGDDGGSGSPPEPAERPVHHGPHRHPHHHKHHVVSEETKAFLRGRLATVFVPTVYTLVFIVSVPLNLVAAVVFARHIRPKSSATVYMLNLACADLLFGLLLPFKIAYHYHGNNWTYGSFMCRAVTAAFHCNMYCSVLLIMCISVDRFLSVVHPVNSPMWRSPLTASAVCAAMWLLSLGGVIPLLTSGQTVYLSDLHITSCHDVQPVGKLHSYYLYFFPIYSSVFFFIPLVFTAACYLRVLQALATADMEDRSRRARAVVMTVTVLAMFVVCFTPTNIILMVHYVQLGRRAADSSYQAYLLSMCLSSLSCCLDPCCLDPLLYYFGSSQCREQMAALWGRGRALWAERGLEAPGATGSWRESSRTCKMEAVETGTGDQYSRLVD</sequence>
<keyword evidence="11 16" id="KW-1015">Disulfide bond</keyword>
<evidence type="ECO:0000256" key="15">
    <source>
        <dbReference type="ARBA" id="ARBA00031780"/>
    </source>
</evidence>
<feature type="disulfide bond" evidence="16">
    <location>
        <begin position="169"/>
        <end position="248"/>
    </location>
</feature>
<feature type="region of interest" description="Disordered" evidence="18">
    <location>
        <begin position="52"/>
        <end position="78"/>
    </location>
</feature>
<dbReference type="PRINTS" id="PR00237">
    <property type="entry name" value="GPCRRHODOPSN"/>
</dbReference>
<evidence type="ECO:0000256" key="8">
    <source>
        <dbReference type="ARBA" id="ARBA00023040"/>
    </source>
</evidence>
<reference evidence="21" key="3">
    <citation type="submission" date="2025-09" db="UniProtKB">
        <authorList>
            <consortium name="Ensembl"/>
        </authorList>
    </citation>
    <scope>IDENTIFICATION</scope>
</reference>
<keyword evidence="4 17" id="KW-0812">Transmembrane</keyword>
<feature type="transmembrane region" description="Helical" evidence="19">
    <location>
        <begin position="211"/>
        <end position="232"/>
    </location>
</feature>
<feature type="domain" description="G-protein coupled receptors family 1 profile" evidence="20">
    <location>
        <begin position="113"/>
        <end position="364"/>
    </location>
</feature>
<dbReference type="GO" id="GO:0035025">
    <property type="term" value="P:positive regulation of Rho protein signal transduction"/>
    <property type="evidence" value="ECO:0007669"/>
    <property type="project" value="TreeGrafter"/>
</dbReference>
<dbReference type="PRINTS" id="PR01428">
    <property type="entry name" value="PROTEASEAR"/>
</dbReference>
<feature type="transmembrane region" description="Helical" evidence="19">
    <location>
        <begin position="97"/>
        <end position="121"/>
    </location>
</feature>
<dbReference type="GO" id="GO:0007596">
    <property type="term" value="P:blood coagulation"/>
    <property type="evidence" value="ECO:0007669"/>
    <property type="project" value="UniProtKB-KW"/>
</dbReference>
<accession>A0A672FV14</accession>
<evidence type="ECO:0000256" key="6">
    <source>
        <dbReference type="ARBA" id="ARBA00022729"/>
    </source>
</evidence>
<dbReference type="PRINTS" id="PR00908">
    <property type="entry name" value="THROMBINR"/>
</dbReference>
<keyword evidence="14 17" id="KW-0807">Transducer</keyword>
<evidence type="ECO:0000256" key="1">
    <source>
        <dbReference type="ARBA" id="ARBA00004651"/>
    </source>
</evidence>
<reference evidence="21" key="2">
    <citation type="submission" date="2025-08" db="UniProtKB">
        <authorList>
            <consortium name="Ensembl"/>
        </authorList>
    </citation>
    <scope>IDENTIFICATION</scope>
</reference>
<evidence type="ECO:0000313" key="21">
    <source>
        <dbReference type="Ensembl" id="ENSSFAP00005008660.1"/>
    </source>
</evidence>
<dbReference type="GO" id="GO:0015057">
    <property type="term" value="F:thrombin-activated receptor activity"/>
    <property type="evidence" value="ECO:0007669"/>
    <property type="project" value="InterPro"/>
</dbReference>
<keyword evidence="8 17" id="KW-0297">G-protein coupled receptor</keyword>
<dbReference type="PANTHER" id="PTHR24232">
    <property type="entry name" value="G-PROTEIN COUPLED RECEPTOR"/>
    <property type="match status" value="1"/>
</dbReference>
<dbReference type="GO" id="GO:0005886">
    <property type="term" value="C:plasma membrane"/>
    <property type="evidence" value="ECO:0007669"/>
    <property type="project" value="UniProtKB-SubCell"/>
</dbReference>
<keyword evidence="10 19" id="KW-0472">Membrane</keyword>